<sequence>MGNSMCCGMTSYEAYQREEALKEGAHFRRHTALFGMLPTTDRIFLRLNATGTRLEWTLVDEPSDVARTEAIHLDHVAKIMPTGKTALIMYAASGKRMLEITAKDAAVRDLWARTLMDVLEARGVVFTSSELSTVENEMRKQEAHDKQAYWRDRTETLALRQALAAEKKKSFANVGMRYTAQAMASR</sequence>
<dbReference type="eggNOG" id="ENOG502S516">
    <property type="taxonomic scope" value="Eukaryota"/>
</dbReference>
<dbReference type="EMBL" id="KI913959">
    <property type="protein sequence ID" value="ETW03469.1"/>
    <property type="molecule type" value="Genomic_DNA"/>
</dbReference>
<name>A0A024UB34_9STRA</name>
<gene>
    <name evidence="1" type="ORF">H310_04923</name>
</gene>
<dbReference type="GeneID" id="20081973"/>
<protein>
    <recommendedName>
        <fullName evidence="2">PH domain-containing protein</fullName>
    </recommendedName>
</protein>
<organism evidence="1">
    <name type="scientific">Aphanomyces invadans</name>
    <dbReference type="NCBI Taxonomy" id="157072"/>
    <lineage>
        <taxon>Eukaryota</taxon>
        <taxon>Sar</taxon>
        <taxon>Stramenopiles</taxon>
        <taxon>Oomycota</taxon>
        <taxon>Saprolegniomycetes</taxon>
        <taxon>Saprolegniales</taxon>
        <taxon>Verrucalvaceae</taxon>
        <taxon>Aphanomyces</taxon>
    </lineage>
</organism>
<dbReference type="AlphaFoldDB" id="A0A024UB34"/>
<reference evidence="1" key="1">
    <citation type="submission" date="2013-12" db="EMBL/GenBank/DDBJ databases">
        <title>The Genome Sequence of Aphanomyces invadans NJM9701.</title>
        <authorList>
            <consortium name="The Broad Institute Genomics Platform"/>
            <person name="Russ C."/>
            <person name="Tyler B."/>
            <person name="van West P."/>
            <person name="Dieguez-Uribeondo J."/>
            <person name="Young S.K."/>
            <person name="Zeng Q."/>
            <person name="Gargeya S."/>
            <person name="Fitzgerald M."/>
            <person name="Abouelleil A."/>
            <person name="Alvarado L."/>
            <person name="Chapman S.B."/>
            <person name="Gainer-Dewar J."/>
            <person name="Goldberg J."/>
            <person name="Griggs A."/>
            <person name="Gujja S."/>
            <person name="Hansen M."/>
            <person name="Howarth C."/>
            <person name="Imamovic A."/>
            <person name="Ireland A."/>
            <person name="Larimer J."/>
            <person name="McCowan C."/>
            <person name="Murphy C."/>
            <person name="Pearson M."/>
            <person name="Poon T.W."/>
            <person name="Priest M."/>
            <person name="Roberts A."/>
            <person name="Saif S."/>
            <person name="Shea T."/>
            <person name="Sykes S."/>
            <person name="Wortman J."/>
            <person name="Nusbaum C."/>
            <person name="Birren B."/>
        </authorList>
    </citation>
    <scope>NUCLEOTIDE SEQUENCE [LARGE SCALE GENOMIC DNA]</scope>
    <source>
        <strain evidence="1">NJM9701</strain>
    </source>
</reference>
<evidence type="ECO:0000313" key="1">
    <source>
        <dbReference type="EMBL" id="ETW03469.1"/>
    </source>
</evidence>
<accession>A0A024UB34</accession>
<dbReference type="VEuPathDB" id="FungiDB:H310_04923"/>
<dbReference type="OrthoDB" id="64977at2759"/>
<proteinExistence type="predicted"/>
<dbReference type="RefSeq" id="XP_008867698.1">
    <property type="nucleotide sequence ID" value="XM_008869476.1"/>
</dbReference>
<evidence type="ECO:0008006" key="2">
    <source>
        <dbReference type="Google" id="ProtNLM"/>
    </source>
</evidence>